<feature type="signal peptide" evidence="1">
    <location>
        <begin position="1"/>
        <end position="21"/>
    </location>
</feature>
<feature type="domain" description="DUF7223" evidence="3">
    <location>
        <begin position="211"/>
        <end position="453"/>
    </location>
</feature>
<reference evidence="4" key="1">
    <citation type="journal article" date="2020" name="Stud. Mycol.">
        <title>101 Dothideomycetes genomes: a test case for predicting lifestyles and emergence of pathogens.</title>
        <authorList>
            <person name="Haridas S."/>
            <person name="Albert R."/>
            <person name="Binder M."/>
            <person name="Bloem J."/>
            <person name="Labutti K."/>
            <person name="Salamov A."/>
            <person name="Andreopoulos B."/>
            <person name="Baker S."/>
            <person name="Barry K."/>
            <person name="Bills G."/>
            <person name="Bluhm B."/>
            <person name="Cannon C."/>
            <person name="Castanera R."/>
            <person name="Culley D."/>
            <person name="Daum C."/>
            <person name="Ezra D."/>
            <person name="Gonzalez J."/>
            <person name="Henrissat B."/>
            <person name="Kuo A."/>
            <person name="Liang C."/>
            <person name="Lipzen A."/>
            <person name="Lutzoni F."/>
            <person name="Magnuson J."/>
            <person name="Mondo S."/>
            <person name="Nolan M."/>
            <person name="Ohm R."/>
            <person name="Pangilinan J."/>
            <person name="Park H.-J."/>
            <person name="Ramirez L."/>
            <person name="Alfaro M."/>
            <person name="Sun H."/>
            <person name="Tritt A."/>
            <person name="Yoshinaga Y."/>
            <person name="Zwiers L.-H."/>
            <person name="Turgeon B."/>
            <person name="Goodwin S."/>
            <person name="Spatafora J."/>
            <person name="Crous P."/>
            <person name="Grigoriev I."/>
        </authorList>
    </citation>
    <scope>NUCLEOTIDE SEQUENCE</scope>
    <source>
        <strain evidence="4">CBS 379.55</strain>
    </source>
</reference>
<dbReference type="Pfam" id="PF23865">
    <property type="entry name" value="DUF7223"/>
    <property type="match status" value="1"/>
</dbReference>
<dbReference type="GeneID" id="54553152"/>
<proteinExistence type="predicted"/>
<keyword evidence="1" id="KW-0732">Signal</keyword>
<organism evidence="4 5">
    <name type="scientific">Westerdykella ornata</name>
    <dbReference type="NCBI Taxonomy" id="318751"/>
    <lineage>
        <taxon>Eukaryota</taxon>
        <taxon>Fungi</taxon>
        <taxon>Dikarya</taxon>
        <taxon>Ascomycota</taxon>
        <taxon>Pezizomycotina</taxon>
        <taxon>Dothideomycetes</taxon>
        <taxon>Pleosporomycetidae</taxon>
        <taxon>Pleosporales</taxon>
        <taxon>Sporormiaceae</taxon>
        <taxon>Westerdykella</taxon>
    </lineage>
</organism>
<dbReference type="InterPro" id="IPR055647">
    <property type="entry name" value="DUF7223"/>
</dbReference>
<keyword evidence="5" id="KW-1185">Reference proteome</keyword>
<dbReference type="AlphaFoldDB" id="A0A6A6JBH0"/>
<accession>A0A6A6JBH0</accession>
<gene>
    <name evidence="4" type="ORF">EI97DRAFT_445620</name>
</gene>
<dbReference type="Pfam" id="PF22974">
    <property type="entry name" value="DUF7029"/>
    <property type="match status" value="1"/>
</dbReference>
<dbReference type="OrthoDB" id="160645at2759"/>
<evidence type="ECO:0000313" key="4">
    <source>
        <dbReference type="EMBL" id="KAF2272539.1"/>
    </source>
</evidence>
<feature type="domain" description="DUF7029" evidence="2">
    <location>
        <begin position="72"/>
        <end position="174"/>
    </location>
</feature>
<evidence type="ECO:0000259" key="2">
    <source>
        <dbReference type="Pfam" id="PF22974"/>
    </source>
</evidence>
<evidence type="ECO:0000313" key="5">
    <source>
        <dbReference type="Proteomes" id="UP000800097"/>
    </source>
</evidence>
<dbReference type="RefSeq" id="XP_033650078.1">
    <property type="nucleotide sequence ID" value="XM_033799977.1"/>
</dbReference>
<protein>
    <submittedName>
        <fullName evidence="4">Uncharacterized protein</fullName>
    </submittedName>
</protein>
<evidence type="ECO:0000256" key="1">
    <source>
        <dbReference type="SAM" id="SignalP"/>
    </source>
</evidence>
<sequence>MLPFKSLILLAASIPLNTILAAELVPLRQDGFGKNRKRQDIGGLDLKTQESFIWGSPDASNAVANLTIYMQGENENLLSMEAFDGMLTSVHCSADLISMTFSDDSTFAHAQRVWDWVNGAENNSFVMIAGVGDCGNNTRRIPYIVSTVTYDEGANEAKLAVARTTWSGFAHSYDLTVRHLAETSVFDSMRVRDIGKTASIDFTHAFPFSFAIGAQGLQARLTCANCSSTGSFEMEFKVSQRLFIPTDASIKIGQKRFLRQLKSSCRIVEIPLSGIKVPGILDLGPFLSVSAGAELSAITLSAGVQSGATAVLEDAAILEVDLLNPEQNKFSGWEPHIDFADVRVDASISGGVAVFLKPAIELQAEVLGRGFAIGLNMKLPNINAKLETIASPQGACPAAALPEGVENAEGGVRISTNVGGSLNLAAKKSSDDDPIFTVQLAALDRPIAQTCFPLHKAVVP</sequence>
<dbReference type="Proteomes" id="UP000800097">
    <property type="component" value="Unassembled WGS sequence"/>
</dbReference>
<evidence type="ECO:0000259" key="3">
    <source>
        <dbReference type="Pfam" id="PF23865"/>
    </source>
</evidence>
<dbReference type="EMBL" id="ML986519">
    <property type="protein sequence ID" value="KAF2272539.1"/>
    <property type="molecule type" value="Genomic_DNA"/>
</dbReference>
<feature type="chain" id="PRO_5025660187" evidence="1">
    <location>
        <begin position="22"/>
        <end position="460"/>
    </location>
</feature>
<name>A0A6A6JBH0_WESOR</name>
<dbReference type="InterPro" id="IPR054293">
    <property type="entry name" value="DUF7029"/>
</dbReference>